<dbReference type="SUPFAM" id="SSF52540">
    <property type="entry name" value="P-loop containing nucleoside triphosphate hydrolases"/>
    <property type="match status" value="1"/>
</dbReference>
<evidence type="ECO:0008006" key="3">
    <source>
        <dbReference type="Google" id="ProtNLM"/>
    </source>
</evidence>
<dbReference type="PANTHER" id="PTHR28653">
    <property type="match status" value="1"/>
</dbReference>
<accession>A0ABY8UBD6</accession>
<dbReference type="Gene3D" id="3.40.50.300">
    <property type="entry name" value="P-loop containing nucleotide triphosphate hydrolases"/>
    <property type="match status" value="1"/>
</dbReference>
<evidence type="ECO:0000313" key="2">
    <source>
        <dbReference type="Proteomes" id="UP001244341"/>
    </source>
</evidence>
<reference evidence="1 2" key="1">
    <citation type="submission" date="2023-05" db="EMBL/GenBank/DDBJ databases">
        <title>A 100% complete, gapless, phased diploid assembly of the Scenedesmus obliquus UTEX 3031 genome.</title>
        <authorList>
            <person name="Biondi T.C."/>
            <person name="Hanschen E.R."/>
            <person name="Kwon T."/>
            <person name="Eng W."/>
            <person name="Kruse C.P.S."/>
            <person name="Koehler S.I."/>
            <person name="Kunde Y."/>
            <person name="Gleasner C.D."/>
            <person name="You Mak K.T."/>
            <person name="Polle J."/>
            <person name="Hovde B.T."/>
            <person name="Starkenburg S.R."/>
        </authorList>
    </citation>
    <scope>NUCLEOTIDE SEQUENCE [LARGE SCALE GENOMIC DNA]</scope>
    <source>
        <strain evidence="1 2">DOE0152z</strain>
    </source>
</reference>
<proteinExistence type="predicted"/>
<sequence length="243" mass="26758">MSCSISLGQFVQQPSQQLAINALPHIQLTTPRCLLLGPQRSGKTSLLFQYAFQLACSGQEVVFMCDRAQLDQAPPLLPFGASQQHAAFSRIHFKYVSDLHQLRKYGACLHLLQQPPAAIIVDDVAHLLANTRLPDKRARDTEVTRALAYLADGLDQLREQRGLSVLLLASDTCSEEGPHNLYLLQRWFPLMLQVTGPPPHVAGRVLTLAVAQACKQSVPAAAARAAVNYTMTQSYLNVEHVQL</sequence>
<name>A0ABY8UBD6_TETOB</name>
<keyword evidence="2" id="KW-1185">Reference proteome</keyword>
<organism evidence="1 2">
    <name type="scientific">Tetradesmus obliquus</name>
    <name type="common">Green alga</name>
    <name type="synonym">Acutodesmus obliquus</name>
    <dbReference type="NCBI Taxonomy" id="3088"/>
    <lineage>
        <taxon>Eukaryota</taxon>
        <taxon>Viridiplantae</taxon>
        <taxon>Chlorophyta</taxon>
        <taxon>core chlorophytes</taxon>
        <taxon>Chlorophyceae</taxon>
        <taxon>CS clade</taxon>
        <taxon>Sphaeropleales</taxon>
        <taxon>Scenedesmaceae</taxon>
        <taxon>Tetradesmus</taxon>
    </lineage>
</organism>
<protein>
    <recommendedName>
        <fullName evidence="3">AAA+ ATPase domain-containing protein</fullName>
    </recommendedName>
</protein>
<dbReference type="PANTHER" id="PTHR28653:SF1">
    <property type="entry name" value="ATPASE SWSAP1"/>
    <property type="match status" value="1"/>
</dbReference>
<dbReference type="InterPro" id="IPR027417">
    <property type="entry name" value="P-loop_NTPase"/>
</dbReference>
<dbReference type="EMBL" id="CP126217">
    <property type="protein sequence ID" value="WIA18700.1"/>
    <property type="molecule type" value="Genomic_DNA"/>
</dbReference>
<evidence type="ECO:0000313" key="1">
    <source>
        <dbReference type="EMBL" id="WIA18700.1"/>
    </source>
</evidence>
<gene>
    <name evidence="1" type="ORF">OEZ85_003401</name>
</gene>
<dbReference type="Proteomes" id="UP001244341">
    <property type="component" value="Chromosome 10b"/>
</dbReference>